<protein>
    <submittedName>
        <fullName evidence="2">Gfo/Idh/MocA family protein</fullName>
    </submittedName>
</protein>
<dbReference type="InterPro" id="IPR036291">
    <property type="entry name" value="NAD(P)-bd_dom_sf"/>
</dbReference>
<gene>
    <name evidence="2" type="ORF">ACFSBK_04790</name>
</gene>
<dbReference type="Pfam" id="PF01408">
    <property type="entry name" value="GFO_IDH_MocA"/>
    <property type="match status" value="1"/>
</dbReference>
<dbReference type="RefSeq" id="WP_058918869.1">
    <property type="nucleotide sequence ID" value="NZ_JBHSQC010000004.1"/>
</dbReference>
<evidence type="ECO:0000313" key="3">
    <source>
        <dbReference type="Proteomes" id="UP001597285"/>
    </source>
</evidence>
<dbReference type="Gene3D" id="3.30.360.10">
    <property type="entry name" value="Dihydrodipicolinate Reductase, domain 2"/>
    <property type="match status" value="1"/>
</dbReference>
<proteinExistence type="predicted"/>
<organism evidence="2 3">
    <name type="scientific">Carnobacterium antarcticum</name>
    <dbReference type="NCBI Taxonomy" id="2126436"/>
    <lineage>
        <taxon>Bacteria</taxon>
        <taxon>Bacillati</taxon>
        <taxon>Bacillota</taxon>
        <taxon>Bacilli</taxon>
        <taxon>Lactobacillales</taxon>
        <taxon>Carnobacteriaceae</taxon>
        <taxon>Carnobacterium</taxon>
    </lineage>
</organism>
<comment type="caution">
    <text evidence="2">The sequence shown here is derived from an EMBL/GenBank/DDBJ whole genome shotgun (WGS) entry which is preliminary data.</text>
</comment>
<dbReference type="PANTHER" id="PTHR43377:SF1">
    <property type="entry name" value="BILIVERDIN REDUCTASE A"/>
    <property type="match status" value="1"/>
</dbReference>
<dbReference type="InterPro" id="IPR051450">
    <property type="entry name" value="Gfo/Idh/MocA_Oxidoreductases"/>
</dbReference>
<dbReference type="SUPFAM" id="SSF51735">
    <property type="entry name" value="NAD(P)-binding Rossmann-fold domains"/>
    <property type="match status" value="1"/>
</dbReference>
<evidence type="ECO:0000259" key="1">
    <source>
        <dbReference type="Pfam" id="PF01408"/>
    </source>
</evidence>
<dbReference type="Proteomes" id="UP001597285">
    <property type="component" value="Unassembled WGS sequence"/>
</dbReference>
<accession>A0ABW4NQM2</accession>
<dbReference type="PANTHER" id="PTHR43377">
    <property type="entry name" value="BILIVERDIN REDUCTASE A"/>
    <property type="match status" value="1"/>
</dbReference>
<keyword evidence="3" id="KW-1185">Reference proteome</keyword>
<dbReference type="Gene3D" id="3.40.50.720">
    <property type="entry name" value="NAD(P)-binding Rossmann-like Domain"/>
    <property type="match status" value="1"/>
</dbReference>
<feature type="domain" description="Gfo/Idh/MocA-like oxidoreductase N-terminal" evidence="1">
    <location>
        <begin position="1"/>
        <end position="94"/>
    </location>
</feature>
<dbReference type="EMBL" id="JBHUFF010000009">
    <property type="protein sequence ID" value="MFD1799177.1"/>
    <property type="molecule type" value="Genomic_DNA"/>
</dbReference>
<sequence length="328" mass="38019">MKIGVIGLGSMGKRRLRLLTEFFPEITLVGVDSRKDRQEEVSGLFKIQTYESLQEAVREVQIEAVCICTSPISHESIILEALNKNLHVFTEINLLNHYYEEAMQLAEEKNLHLYLSSTFLHRREIKLFEKAVKQDPKVTYRYHVGQYLPDWHPWESYKDFFVANKQTNGCREIFAIELPWISKVFGEIESFELQKQKISSLEIDYPDNYALVVKHTSGIVGTLNVNILSRVAKRDLDIIGEQTQISWDGSPDGLYQWDEAAKEMVKKDLYTGYMDNQSYSKTIIEDAYLEEIKEYVALLKGEITTTMYSFKKDQAIIELINQFEGDLS</sequence>
<reference evidence="3" key="1">
    <citation type="journal article" date="2019" name="Int. J. Syst. Evol. Microbiol.">
        <title>The Global Catalogue of Microorganisms (GCM) 10K type strain sequencing project: providing services to taxonomists for standard genome sequencing and annotation.</title>
        <authorList>
            <consortium name="The Broad Institute Genomics Platform"/>
            <consortium name="The Broad Institute Genome Sequencing Center for Infectious Disease"/>
            <person name="Wu L."/>
            <person name="Ma J."/>
        </authorList>
    </citation>
    <scope>NUCLEOTIDE SEQUENCE [LARGE SCALE GENOMIC DNA]</scope>
    <source>
        <strain evidence="3">KCTC 42143</strain>
    </source>
</reference>
<evidence type="ECO:0000313" key="2">
    <source>
        <dbReference type="EMBL" id="MFD1799177.1"/>
    </source>
</evidence>
<dbReference type="InterPro" id="IPR000683">
    <property type="entry name" value="Gfo/Idh/MocA-like_OxRdtase_N"/>
</dbReference>
<name>A0ABW4NQM2_9LACT</name>